<evidence type="ECO:0000259" key="2">
    <source>
        <dbReference type="Pfam" id="PF00534"/>
    </source>
</evidence>
<evidence type="ECO:0000256" key="1">
    <source>
        <dbReference type="ARBA" id="ARBA00022679"/>
    </source>
</evidence>
<dbReference type="CDD" id="cd03801">
    <property type="entry name" value="GT4_PimA-like"/>
    <property type="match status" value="1"/>
</dbReference>
<accession>A0A9D2M6P6</accession>
<sequence>MPLLSLPAAKPRRPRVLLVPPPELPVPAVQGGAVETLVTRLLRENERCGQLDLLCASIPDPEAMAQARDFRHTKMLYVARPKGARRYWPLVFIERCFGIAAPYDPWYQKVQLSLALELPPPDLIVAEGGTLTQCSAISRMFGRNRCLAHLHGQTACSHTMDEIYGGILALSEFIRDDYLRTSSLDRQRAYILHNCIDTTLFTPGPADTALRASLGFAPGDFVVLFCGRLEPDKGIHKLLEAIAALDDPAVKLLIVGSPFFGRTQQSPFLHKLEQQAHALGDRVKFTGYVPNDRLPEYYRLADLVCVPTLVEEAAGLVGLEAMGCGRPVLATRSGGMPEYLAGSQAVLVDRGPELAAQLSWAIRMLREHPDLCTQMGAAGAKAAQKFSAPTFYAEFVRIVYDFLGLAAADAPAPKPQEDMQ</sequence>
<proteinExistence type="predicted"/>
<dbReference type="Gene3D" id="3.40.50.2000">
    <property type="entry name" value="Glycogen Phosphorylase B"/>
    <property type="match status" value="2"/>
</dbReference>
<keyword evidence="1" id="KW-0808">Transferase</keyword>
<dbReference type="SUPFAM" id="SSF53756">
    <property type="entry name" value="UDP-Glycosyltransferase/glycogen phosphorylase"/>
    <property type="match status" value="1"/>
</dbReference>
<dbReference type="PANTHER" id="PTHR46401">
    <property type="entry name" value="GLYCOSYLTRANSFERASE WBBK-RELATED"/>
    <property type="match status" value="1"/>
</dbReference>
<reference evidence="3" key="2">
    <citation type="submission" date="2021-04" db="EMBL/GenBank/DDBJ databases">
        <authorList>
            <person name="Gilroy R."/>
        </authorList>
    </citation>
    <scope>NUCLEOTIDE SEQUENCE</scope>
    <source>
        <strain evidence="3">ChiBcec8-13705</strain>
    </source>
</reference>
<comment type="caution">
    <text evidence="3">The sequence shown here is derived from an EMBL/GenBank/DDBJ whole genome shotgun (WGS) entry which is preliminary data.</text>
</comment>
<dbReference type="AlphaFoldDB" id="A0A9D2M6P6"/>
<dbReference type="InterPro" id="IPR001296">
    <property type="entry name" value="Glyco_trans_1"/>
</dbReference>
<dbReference type="GO" id="GO:0009103">
    <property type="term" value="P:lipopolysaccharide biosynthetic process"/>
    <property type="evidence" value="ECO:0007669"/>
    <property type="project" value="TreeGrafter"/>
</dbReference>
<dbReference type="Proteomes" id="UP000886803">
    <property type="component" value="Unassembled WGS sequence"/>
</dbReference>
<name>A0A9D2M6P6_9FIRM</name>
<organism evidence="3 4">
    <name type="scientific">Candidatus Gemmiger avicola</name>
    <dbReference type="NCBI Taxonomy" id="2838605"/>
    <lineage>
        <taxon>Bacteria</taxon>
        <taxon>Bacillati</taxon>
        <taxon>Bacillota</taxon>
        <taxon>Clostridia</taxon>
        <taxon>Eubacteriales</taxon>
        <taxon>Gemmiger</taxon>
    </lineage>
</organism>
<evidence type="ECO:0000313" key="4">
    <source>
        <dbReference type="Proteomes" id="UP000886803"/>
    </source>
</evidence>
<dbReference type="Pfam" id="PF00534">
    <property type="entry name" value="Glycos_transf_1"/>
    <property type="match status" value="1"/>
</dbReference>
<protein>
    <submittedName>
        <fullName evidence="3">Glycosyltransferase family 4 protein</fullName>
    </submittedName>
</protein>
<dbReference type="GO" id="GO:0016757">
    <property type="term" value="F:glycosyltransferase activity"/>
    <property type="evidence" value="ECO:0007669"/>
    <property type="project" value="InterPro"/>
</dbReference>
<gene>
    <name evidence="3" type="ORF">H9945_07970</name>
</gene>
<dbReference type="EMBL" id="DWYG01000134">
    <property type="protein sequence ID" value="HJB42420.1"/>
    <property type="molecule type" value="Genomic_DNA"/>
</dbReference>
<reference evidence="3" key="1">
    <citation type="journal article" date="2021" name="PeerJ">
        <title>Extensive microbial diversity within the chicken gut microbiome revealed by metagenomics and culture.</title>
        <authorList>
            <person name="Gilroy R."/>
            <person name="Ravi A."/>
            <person name="Getino M."/>
            <person name="Pursley I."/>
            <person name="Horton D.L."/>
            <person name="Alikhan N.F."/>
            <person name="Baker D."/>
            <person name="Gharbi K."/>
            <person name="Hall N."/>
            <person name="Watson M."/>
            <person name="Adriaenssens E.M."/>
            <person name="Foster-Nyarko E."/>
            <person name="Jarju S."/>
            <person name="Secka A."/>
            <person name="Antonio M."/>
            <person name="Oren A."/>
            <person name="Chaudhuri R.R."/>
            <person name="La Ragione R."/>
            <person name="Hildebrand F."/>
            <person name="Pallen M.J."/>
        </authorList>
    </citation>
    <scope>NUCLEOTIDE SEQUENCE</scope>
    <source>
        <strain evidence="3">ChiBcec8-13705</strain>
    </source>
</reference>
<dbReference type="PANTHER" id="PTHR46401:SF2">
    <property type="entry name" value="GLYCOSYLTRANSFERASE WBBK-RELATED"/>
    <property type="match status" value="1"/>
</dbReference>
<feature type="domain" description="Glycosyl transferase family 1" evidence="2">
    <location>
        <begin position="209"/>
        <end position="381"/>
    </location>
</feature>
<evidence type="ECO:0000313" key="3">
    <source>
        <dbReference type="EMBL" id="HJB42420.1"/>
    </source>
</evidence>